<reference evidence="3 4" key="1">
    <citation type="submission" date="2024-02" db="EMBL/GenBank/DDBJ databases">
        <authorList>
            <person name="Daric V."/>
            <person name="Darras S."/>
        </authorList>
    </citation>
    <scope>NUCLEOTIDE SEQUENCE [LARGE SCALE GENOMIC DNA]</scope>
</reference>
<organism evidence="3 4">
    <name type="scientific">Clavelina lepadiformis</name>
    <name type="common">Light-bulb sea squirt</name>
    <name type="synonym">Ascidia lepadiformis</name>
    <dbReference type="NCBI Taxonomy" id="159417"/>
    <lineage>
        <taxon>Eukaryota</taxon>
        <taxon>Metazoa</taxon>
        <taxon>Chordata</taxon>
        <taxon>Tunicata</taxon>
        <taxon>Ascidiacea</taxon>
        <taxon>Aplousobranchia</taxon>
        <taxon>Clavelinidae</taxon>
        <taxon>Clavelina</taxon>
    </lineage>
</organism>
<proteinExistence type="predicted"/>
<feature type="transmembrane region" description="Helical" evidence="2">
    <location>
        <begin position="79"/>
        <end position="99"/>
    </location>
</feature>
<evidence type="ECO:0000313" key="4">
    <source>
        <dbReference type="Proteomes" id="UP001642483"/>
    </source>
</evidence>
<sequence length="312" mass="35033">MKSQSAPSTPTRKLSFLDEGLDEIDMHLLNDVKTTDPDQFLKHRVGSQNMEEILKNLNPFKDKDYVQPYSTYKAFRRRLLLCLIVPLLIAATAVVVVGVTTQVTTPPAADPDPDPVSPPVDPNKGPVHYVPPAKSLLGTTFLLNGPMYCDPYLPGYRIPDVLPPSGSVAYDRIHVLFTVAIRKVMISMGFKLGNSYALSMVRGEDELKLHMVLFAAPFESVPLFEWLGMKFDVSLEICKKQIYIFLQHVLFPELAKWQRLVCRVKEDDLKGDYSAMLLMGQLFSTHYYTPATPNIPSSYKGIIGEKLKELSP</sequence>
<keyword evidence="4" id="KW-1185">Reference proteome</keyword>
<dbReference type="EMBL" id="CAWYQH010000001">
    <property type="protein sequence ID" value="CAK8672008.1"/>
    <property type="molecule type" value="Genomic_DNA"/>
</dbReference>
<dbReference type="Proteomes" id="UP001642483">
    <property type="component" value="Unassembled WGS sequence"/>
</dbReference>
<evidence type="ECO:0000313" key="3">
    <source>
        <dbReference type="EMBL" id="CAK8672008.1"/>
    </source>
</evidence>
<evidence type="ECO:0000256" key="2">
    <source>
        <dbReference type="SAM" id="Phobius"/>
    </source>
</evidence>
<accession>A0ABP0EX18</accession>
<evidence type="ECO:0000256" key="1">
    <source>
        <dbReference type="SAM" id="MobiDB-lite"/>
    </source>
</evidence>
<comment type="caution">
    <text evidence="3">The sequence shown here is derived from an EMBL/GenBank/DDBJ whole genome shotgun (WGS) entry which is preliminary data.</text>
</comment>
<keyword evidence="2" id="KW-1133">Transmembrane helix</keyword>
<gene>
    <name evidence="3" type="ORF">CVLEPA_LOCUS1018</name>
</gene>
<keyword evidence="2" id="KW-0812">Transmembrane</keyword>
<name>A0ABP0EX18_CLALP</name>
<feature type="region of interest" description="Disordered" evidence="1">
    <location>
        <begin position="104"/>
        <end position="123"/>
    </location>
</feature>
<feature type="compositionally biased region" description="Pro residues" evidence="1">
    <location>
        <begin position="108"/>
        <end position="121"/>
    </location>
</feature>
<protein>
    <submittedName>
        <fullName evidence="3">Uncharacterized protein</fullName>
    </submittedName>
</protein>
<keyword evidence="2" id="KW-0472">Membrane</keyword>